<comment type="caution">
    <text evidence="2">The sequence shown here is derived from an EMBL/GenBank/DDBJ whole genome shotgun (WGS) entry which is preliminary data.</text>
</comment>
<keyword evidence="3" id="KW-1185">Reference proteome</keyword>
<evidence type="ECO:0000259" key="1">
    <source>
        <dbReference type="Pfam" id="PF13648"/>
    </source>
</evidence>
<dbReference type="EMBL" id="JAFMPT010000013">
    <property type="protein sequence ID" value="MCC1484933.1"/>
    <property type="molecule type" value="Genomic_DNA"/>
</dbReference>
<dbReference type="Proteomes" id="UP000778797">
    <property type="component" value="Unassembled WGS sequence"/>
</dbReference>
<feature type="domain" description="Lipocalin-like" evidence="1">
    <location>
        <begin position="27"/>
        <end position="119"/>
    </location>
</feature>
<reference evidence="3" key="2">
    <citation type="submission" date="2023-07" db="EMBL/GenBank/DDBJ databases">
        <title>Genome of Winogradskyella sp. E313.</title>
        <authorList>
            <person name="Zhou Y."/>
        </authorList>
    </citation>
    <scope>NUCLEOTIDE SEQUENCE [LARGE SCALE GENOMIC DNA]</scope>
    <source>
        <strain evidence="3">E313</strain>
    </source>
</reference>
<dbReference type="Pfam" id="PF13648">
    <property type="entry name" value="Lipocalin_4"/>
    <property type="match status" value="1"/>
</dbReference>
<dbReference type="PROSITE" id="PS51257">
    <property type="entry name" value="PROKAR_LIPOPROTEIN"/>
    <property type="match status" value="1"/>
</dbReference>
<dbReference type="InterPro" id="IPR024311">
    <property type="entry name" value="Lipocalin-like"/>
</dbReference>
<gene>
    <name evidence="2" type="ORF">J1C55_10050</name>
</gene>
<name>A0ABS8EP56_9FLAO</name>
<evidence type="ECO:0000313" key="3">
    <source>
        <dbReference type="Proteomes" id="UP000778797"/>
    </source>
</evidence>
<dbReference type="RefSeq" id="WP_227477427.1">
    <property type="nucleotide sequence ID" value="NZ_JAFMPT010000013.1"/>
</dbReference>
<organism evidence="2 3">
    <name type="scientific">Winogradskyella immobilis</name>
    <dbReference type="NCBI Taxonomy" id="2816852"/>
    <lineage>
        <taxon>Bacteria</taxon>
        <taxon>Pseudomonadati</taxon>
        <taxon>Bacteroidota</taxon>
        <taxon>Flavobacteriia</taxon>
        <taxon>Flavobacteriales</taxon>
        <taxon>Flavobacteriaceae</taxon>
        <taxon>Winogradskyella</taxon>
    </lineage>
</organism>
<reference evidence="3" key="1">
    <citation type="submission" date="2021-03" db="EMBL/GenBank/DDBJ databases">
        <title>Genome of Cognatishimia sp. F0-27.</title>
        <authorList>
            <person name="Ping X."/>
        </authorList>
    </citation>
    <scope>NUCLEOTIDE SEQUENCE [LARGE SCALE GENOMIC DNA]</scope>
    <source>
        <strain evidence="3">E313</strain>
    </source>
</reference>
<proteinExistence type="predicted"/>
<protein>
    <recommendedName>
        <fullName evidence="1">Lipocalin-like domain-containing protein</fullName>
    </recommendedName>
</protein>
<sequence length="140" mass="16424">MKRIVLVICFLTVLSCSKNPEIHLKYLNGYWEIEEVTLKTGEKKGYKYNETIDYINVNDSLKGFRKKLNPGFNSKYITSKDAEGITVKIENDSLNLYYKTPYAEWKETVLMANESQLKIINANKDIYLYKRYKSLTLDIE</sequence>
<accession>A0ABS8EP56</accession>
<evidence type="ECO:0000313" key="2">
    <source>
        <dbReference type="EMBL" id="MCC1484933.1"/>
    </source>
</evidence>